<sequence>MNPPVLANPSNRAPHEAAHDATSRNAGMTQPKPTIRSGSRSLGITLVALSAFALAACAQDRVVQTGSIYPYDYRDRHPIVLSDKPHHLDIFVRGSRLDDRQTEDLDSFVEKYRKEGKGRISIQVPRSEAGAGRTLDSLRVRLRDAGIPSNAYSVSHYDPTQSGLAAPIRLSFRHMAAQVEGPCGLWPQDLGVSDAGFNMRNEPYWNHGCATQSNVASQIADPVDLVCGRTPGAVDPVRRSANIQKLREGNDPSTNYQQDGRSGISDVGD</sequence>
<feature type="compositionally biased region" description="Polar residues" evidence="1">
    <location>
        <begin position="23"/>
        <end position="37"/>
    </location>
</feature>
<evidence type="ECO:0000313" key="3">
    <source>
        <dbReference type="Proteomes" id="UP000182800"/>
    </source>
</evidence>
<organism evidence="2 3">
    <name type="scientific">Saliniramus fredricksonii</name>
    <dbReference type="NCBI Taxonomy" id="1653334"/>
    <lineage>
        <taxon>Bacteria</taxon>
        <taxon>Pseudomonadati</taxon>
        <taxon>Pseudomonadota</taxon>
        <taxon>Alphaproteobacteria</taxon>
        <taxon>Hyphomicrobiales</taxon>
        <taxon>Salinarimonadaceae</taxon>
        <taxon>Saliniramus</taxon>
    </lineage>
</organism>
<feature type="compositionally biased region" description="Basic and acidic residues" evidence="1">
    <location>
        <begin position="13"/>
        <end position="22"/>
    </location>
</feature>
<evidence type="ECO:0000256" key="1">
    <source>
        <dbReference type="SAM" id="MobiDB-lite"/>
    </source>
</evidence>
<keyword evidence="3" id="KW-1185">Reference proteome</keyword>
<reference evidence="2 3" key="1">
    <citation type="submission" date="2016-08" db="EMBL/GenBank/DDBJ databases">
        <authorList>
            <person name="Varghese N."/>
            <person name="Submissions Spin"/>
        </authorList>
    </citation>
    <scope>NUCLEOTIDE SEQUENCE [LARGE SCALE GENOMIC DNA]</scope>
    <source>
        <strain evidence="2 3">HL-109</strain>
    </source>
</reference>
<gene>
    <name evidence="2" type="ORF">GA0071312_3552</name>
</gene>
<accession>A0ABY0KDH1</accession>
<dbReference type="EMBL" id="FMBM01000003">
    <property type="protein sequence ID" value="SCC82546.1"/>
    <property type="molecule type" value="Genomic_DNA"/>
</dbReference>
<name>A0ABY0KDH1_9HYPH</name>
<dbReference type="NCBIfam" id="TIGR02522">
    <property type="entry name" value="pilus_cpaD"/>
    <property type="match status" value="1"/>
</dbReference>
<comment type="caution">
    <text evidence="2">The sequence shown here is derived from an EMBL/GenBank/DDBJ whole genome shotgun (WGS) entry which is preliminary data.</text>
</comment>
<feature type="region of interest" description="Disordered" evidence="1">
    <location>
        <begin position="1"/>
        <end position="37"/>
    </location>
</feature>
<protein>
    <submittedName>
        <fullName evidence="2">Pilus assembly protein CpaD</fullName>
    </submittedName>
</protein>
<feature type="compositionally biased region" description="Polar residues" evidence="1">
    <location>
        <begin position="251"/>
        <end position="260"/>
    </location>
</feature>
<proteinExistence type="predicted"/>
<feature type="region of interest" description="Disordered" evidence="1">
    <location>
        <begin position="245"/>
        <end position="269"/>
    </location>
</feature>
<dbReference type="Pfam" id="PF09476">
    <property type="entry name" value="Pilus_CpaD"/>
    <property type="match status" value="1"/>
</dbReference>
<evidence type="ECO:0000313" key="2">
    <source>
        <dbReference type="EMBL" id="SCC82546.1"/>
    </source>
</evidence>
<dbReference type="InterPro" id="IPR019027">
    <property type="entry name" value="Pilus_biogenesis_CpaD-related"/>
</dbReference>
<dbReference type="Proteomes" id="UP000182800">
    <property type="component" value="Unassembled WGS sequence"/>
</dbReference>
<dbReference type="InterPro" id="IPR013361">
    <property type="entry name" value="Pilus_CpaD"/>
</dbReference>